<evidence type="ECO:0000313" key="2">
    <source>
        <dbReference type="EMBL" id="ACY76140.1"/>
    </source>
</evidence>
<reference evidence="2 3" key="1">
    <citation type="submission" date="2009-10" db="EMBL/GenBank/DDBJ databases">
        <title>The Genome Sequence of Prochlorococcus phage P-SSM2.</title>
        <authorList>
            <consortium name="The Broad Institute Genome Sequencing Platform"/>
            <person name="Henn M.R."/>
            <person name="Sullivan M.S."/>
            <person name="Osburne M.S."/>
            <person name="Levin J."/>
            <person name="Malboeuf C."/>
            <person name="Casali M."/>
            <person name="Russ C."/>
            <person name="Lennon N."/>
            <person name="Chapman S.B."/>
            <person name="Erlich R."/>
            <person name="Young S.K."/>
            <person name="Koehrsen M."/>
            <person name="Yandava C."/>
            <person name="Zeng Q."/>
            <person name="Alvarado L."/>
            <person name="Anderson S."/>
            <person name="Berlin A."/>
            <person name="Borenstein D."/>
            <person name="Chen Z."/>
            <person name="Engels R."/>
            <person name="Freedman E."/>
            <person name="Gellesch M."/>
            <person name="Goldberg J."/>
            <person name="Green L."/>
            <person name="Griggs A."/>
            <person name="Gujja S."/>
            <person name="Heilman E.R."/>
            <person name="Heiman D."/>
            <person name="Hepburn T."/>
            <person name="Howarth C."/>
            <person name="Jen D."/>
            <person name="Larson L."/>
            <person name="Lewis B."/>
            <person name="Mehta T."/>
            <person name="Park D."/>
            <person name="Pearson M."/>
            <person name="Richards J."/>
            <person name="Rizzolo K."/>
            <person name="Roberts A."/>
            <person name="Ryan E."/>
            <person name="Saif S."/>
            <person name="Shea T."/>
            <person name="Shenoy N."/>
            <person name="Sisk P."/>
            <person name="Stolte C."/>
            <person name="Sykes S."/>
            <person name="Walk T."/>
            <person name="White J."/>
            <person name="Yu Q."/>
            <person name="Coleman M.L."/>
            <person name="Huang K.H."/>
            <person name="Weigele P.R."/>
            <person name="DeFrancesco A.S."/>
            <person name="Kern S.E."/>
            <person name="Thompson L.R."/>
            <person name="Fu R."/>
            <person name="Hombeck B."/>
            <person name="Chisholm S.W."/>
            <person name="Haas B."/>
            <person name="Nusbaum C."/>
            <person name="Birren B."/>
        </authorList>
    </citation>
    <scope>NUCLEOTIDE SEQUENCE [LARGE SCALE GENOMIC DNA]</scope>
    <source>
        <strain evidence="2">P-SSM2</strain>
    </source>
</reference>
<dbReference type="PANTHER" id="PTHR43685:SF2">
    <property type="entry name" value="GLYCOSYLTRANSFERASE 2-LIKE DOMAIN-CONTAINING PROTEIN"/>
    <property type="match status" value="1"/>
</dbReference>
<accession>D1LW81</accession>
<evidence type="ECO:0000259" key="1">
    <source>
        <dbReference type="Pfam" id="PF00535"/>
    </source>
</evidence>
<evidence type="ECO:0000313" key="3">
    <source>
        <dbReference type="Proteomes" id="UP000013923"/>
    </source>
</evidence>
<dbReference type="Pfam" id="PF00535">
    <property type="entry name" value="Glycos_transf_2"/>
    <property type="match status" value="1"/>
</dbReference>
<proteinExistence type="predicted"/>
<dbReference type="CAZy" id="GT2">
    <property type="family name" value="Glycosyltransferase Family 2"/>
</dbReference>
<name>D1LW81_BPPRM</name>
<dbReference type="PANTHER" id="PTHR43685">
    <property type="entry name" value="GLYCOSYLTRANSFERASE"/>
    <property type="match status" value="1"/>
</dbReference>
<dbReference type="Proteomes" id="UP000013923">
    <property type="component" value="Genome"/>
</dbReference>
<gene>
    <name evidence="2" type="ORF">PCMG_00264</name>
</gene>
<protein>
    <submittedName>
        <fullName evidence="2">Glycosyltransferase family 2</fullName>
    </submittedName>
</protein>
<dbReference type="SUPFAM" id="SSF53448">
    <property type="entry name" value="Nucleotide-diphospho-sugar transferases"/>
    <property type="match status" value="1"/>
</dbReference>
<dbReference type="EMBL" id="GU071092">
    <property type="protein sequence ID" value="ACY76140.1"/>
    <property type="molecule type" value="Genomic_DNA"/>
</dbReference>
<organism evidence="2 3">
    <name type="scientific">Prochlorococcus phage P-SSM2</name>
    <dbReference type="NCBI Taxonomy" id="268746"/>
    <lineage>
        <taxon>Viruses</taxon>
        <taxon>Duplodnaviria</taxon>
        <taxon>Heunggongvirae</taxon>
        <taxon>Uroviricota</taxon>
        <taxon>Caudoviricetes</taxon>
        <taxon>Pantevenvirales</taxon>
        <taxon>Kyanoviridae</taxon>
        <taxon>Salacisavirus</taxon>
        <taxon>Salacisavirus pssm2</taxon>
    </lineage>
</organism>
<organismHost>
    <name type="scientific">Prochlorococcus</name>
    <dbReference type="NCBI Taxonomy" id="1218"/>
</organismHost>
<feature type="domain" description="Glycosyltransferase 2-like" evidence="1">
    <location>
        <begin position="5"/>
        <end position="161"/>
    </location>
</feature>
<dbReference type="InterPro" id="IPR029044">
    <property type="entry name" value="Nucleotide-diphossugar_trans"/>
</dbReference>
<keyword evidence="2" id="KW-0808">Transferase</keyword>
<dbReference type="Gene3D" id="3.90.550.10">
    <property type="entry name" value="Spore Coat Polysaccharide Biosynthesis Protein SpsA, Chain A"/>
    <property type="match status" value="1"/>
</dbReference>
<sequence>MTKVSTITPCYNMGKYMQGFLENLSKQTHKDIEIVMDHNNPSDEEVTMIEEYNEIYDNIFHIQVEGVDPIGISMNRCIENASGEYLCIWNIDDLRTPDSVEMMAKALDDNPDVDFVYGDFTIVPRFRSTEGEYVDNAGREDLLKVGMILGPFFMFRKSILKMTKVFDEQLVSGADYDLALRLAHNGKGMHIPHNSGYYLNEGLGASTRPDSKQPVERTVIEMRYGLDVIDPRLIPYTSDYDIENVHNGTFKFKAKCLVA</sequence>
<dbReference type="InterPro" id="IPR001173">
    <property type="entry name" value="Glyco_trans_2-like"/>
</dbReference>
<dbReference type="InterPro" id="IPR050834">
    <property type="entry name" value="Glycosyltransf_2"/>
</dbReference>
<dbReference type="GO" id="GO:0016740">
    <property type="term" value="F:transferase activity"/>
    <property type="evidence" value="ECO:0007669"/>
    <property type="project" value="UniProtKB-KW"/>
</dbReference>